<keyword evidence="2" id="KW-0804">Transcription</keyword>
<dbReference type="eggNOG" id="COG3711">
    <property type="taxonomic scope" value="Bacteria"/>
</dbReference>
<dbReference type="OrthoDB" id="2175536at2"/>
<evidence type="ECO:0000313" key="5">
    <source>
        <dbReference type="EMBL" id="EOT60431.1"/>
    </source>
</evidence>
<dbReference type="InterPro" id="IPR007737">
    <property type="entry name" value="Mga_HTH"/>
</dbReference>
<evidence type="ECO:0000313" key="4">
    <source>
        <dbReference type="EMBL" id="EOH95032.1"/>
    </source>
</evidence>
<feature type="domain" description="Mga helix-turn-helix" evidence="3">
    <location>
        <begin position="90"/>
        <end position="170"/>
    </location>
</feature>
<keyword evidence="1" id="KW-0805">Transcription regulation</keyword>
<dbReference type="Proteomes" id="UP000013858">
    <property type="component" value="Unassembled WGS sequence"/>
</dbReference>
<dbReference type="PANTHER" id="PTHR30185">
    <property type="entry name" value="CRYPTIC BETA-GLUCOSIDE BGL OPERON ANTITERMINATOR"/>
    <property type="match status" value="1"/>
</dbReference>
<dbReference type="AlphaFoldDB" id="R2QEX3"/>
<evidence type="ECO:0000256" key="1">
    <source>
        <dbReference type="ARBA" id="ARBA00023015"/>
    </source>
</evidence>
<evidence type="ECO:0000256" key="2">
    <source>
        <dbReference type="ARBA" id="ARBA00023163"/>
    </source>
</evidence>
<reference evidence="5 7" key="2">
    <citation type="submission" date="2013-03" db="EMBL/GenBank/DDBJ databases">
        <title>The Genome Sequence of Enterococcus haemoperoxidus BAA-382 (PacBio/Illumina hybrid assembly).</title>
        <authorList>
            <consortium name="The Broad Institute Genomics Platform"/>
            <consortium name="The Broad Institute Genome Sequencing Center for Infectious Disease"/>
            <person name="Earl A."/>
            <person name="Russ C."/>
            <person name="Gilmore M."/>
            <person name="Surin D."/>
            <person name="Walker B."/>
            <person name="Young S."/>
            <person name="Zeng Q."/>
            <person name="Gargeya S."/>
            <person name="Fitzgerald M."/>
            <person name="Haas B."/>
            <person name="Abouelleil A."/>
            <person name="Allen A.W."/>
            <person name="Alvarado L."/>
            <person name="Arachchi H.M."/>
            <person name="Berlin A.M."/>
            <person name="Chapman S.B."/>
            <person name="Gainer-Dewar J."/>
            <person name="Goldberg J."/>
            <person name="Griggs A."/>
            <person name="Gujja S."/>
            <person name="Hansen M."/>
            <person name="Howarth C."/>
            <person name="Imamovic A."/>
            <person name="Ireland A."/>
            <person name="Larimer J."/>
            <person name="McCowan C."/>
            <person name="Murphy C."/>
            <person name="Pearson M."/>
            <person name="Poon T.W."/>
            <person name="Priest M."/>
            <person name="Roberts A."/>
            <person name="Saif S."/>
            <person name="Shea T."/>
            <person name="Sisk P."/>
            <person name="Sykes S."/>
            <person name="Wortman J."/>
            <person name="Nusbaum C."/>
            <person name="Birren B."/>
        </authorList>
    </citation>
    <scope>NUCLEOTIDE SEQUENCE [LARGE SCALE GENOMIC DNA]</scope>
    <source>
        <strain evidence="5 7">ATCC BAA-382</strain>
    </source>
</reference>
<evidence type="ECO:0000259" key="3">
    <source>
        <dbReference type="Pfam" id="PF05043"/>
    </source>
</evidence>
<dbReference type="EMBL" id="AJAR01000020">
    <property type="protein sequence ID" value="EOH95032.1"/>
    <property type="molecule type" value="Genomic_DNA"/>
</dbReference>
<dbReference type="InterPro" id="IPR050661">
    <property type="entry name" value="BglG_antiterminators"/>
</dbReference>
<dbReference type="PATRIC" id="fig|1158608.3.peg.2077"/>
<dbReference type="RefSeq" id="WP_010762302.1">
    <property type="nucleotide sequence ID" value="NZ_KB946316.1"/>
</dbReference>
<reference evidence="4 6" key="1">
    <citation type="submission" date="2013-02" db="EMBL/GenBank/DDBJ databases">
        <title>The Genome Sequence of Enterococcus haemoperoxidus BAA-382.</title>
        <authorList>
            <consortium name="The Broad Institute Genome Sequencing Platform"/>
            <consortium name="The Broad Institute Genome Sequencing Center for Infectious Disease"/>
            <person name="Earl A.M."/>
            <person name="Gilmore M.S."/>
            <person name="Lebreton F."/>
            <person name="Walker B."/>
            <person name="Young S.K."/>
            <person name="Zeng Q."/>
            <person name="Gargeya S."/>
            <person name="Fitzgerald M."/>
            <person name="Haas B."/>
            <person name="Abouelleil A."/>
            <person name="Alvarado L."/>
            <person name="Arachchi H.M."/>
            <person name="Berlin A.M."/>
            <person name="Chapman S.B."/>
            <person name="Dewar J."/>
            <person name="Goldberg J."/>
            <person name="Griggs A."/>
            <person name="Gujja S."/>
            <person name="Hansen M."/>
            <person name="Howarth C."/>
            <person name="Imamovic A."/>
            <person name="Larimer J."/>
            <person name="McCowan C."/>
            <person name="Murphy C."/>
            <person name="Neiman D."/>
            <person name="Pearson M."/>
            <person name="Priest M."/>
            <person name="Roberts A."/>
            <person name="Saif S."/>
            <person name="Shea T."/>
            <person name="Sisk P."/>
            <person name="Sykes S."/>
            <person name="Wortman J."/>
            <person name="Nusbaum C."/>
            <person name="Birren B."/>
        </authorList>
    </citation>
    <scope>NUCLEOTIDE SEQUENCE [LARGE SCALE GENOMIC DNA]</scope>
    <source>
        <strain evidence="4 6">ATCC BAA-382</strain>
    </source>
</reference>
<protein>
    <recommendedName>
        <fullName evidence="3">Mga helix-turn-helix domain-containing protein</fullName>
    </recommendedName>
</protein>
<name>R2QEX3_9ENTE</name>
<dbReference type="Proteomes" id="UP000014197">
    <property type="component" value="Unassembled WGS sequence"/>
</dbReference>
<gene>
    <name evidence="5" type="ORF">I583_03077</name>
    <name evidence="4" type="ORF">UAW_02111</name>
</gene>
<keyword evidence="7" id="KW-1185">Reference proteome</keyword>
<organism evidence="4 6">
    <name type="scientific">Enterococcus haemoperoxidus ATCC BAA-382</name>
    <dbReference type="NCBI Taxonomy" id="1158608"/>
    <lineage>
        <taxon>Bacteria</taxon>
        <taxon>Bacillati</taxon>
        <taxon>Bacillota</taxon>
        <taxon>Bacilli</taxon>
        <taxon>Lactobacillales</taxon>
        <taxon>Enterococcaceae</taxon>
        <taxon>Enterococcus</taxon>
    </lineage>
</organism>
<sequence>MNKKFMKKNEANKFELLKKLLYSKQGLGIQEIITDSQESKSTIYRYIKQLNEDLSLLFTKTPIQIQQKNTTFYVVLPDSLNIAFVLDKVRLSYIYISPEILIFAAAANKNHASLESLAQSINLSPSYTYKSLNTINQQLSYFRVKIAFGDFSRKSNVYGAEADIRFFLFYMYWNTNKGIVWPFNKSPDYFKELPLPINTTLAPSQHTRLRYHQNITYWRSLYLQEKISITEEFFSYLFILETENPTTFTIDFNNTLTLEELKNEQVYFGFLSRFFISDIDTKKTKQKTAQRLINSQLALTKSCTDLLELIQVKYDLVMNSEEYLLYYYNLMIALLYVHYINVDYHSTLENEDRLTFLDNDGQNFSKIEKEIDNLIVQFSITDSFLKKITNKGLVTYMTNLLYCIIDSARNIEPLYIFCQYSKNFYIGDKIKKYLLTTLGTRVIHFTSDIQQANLVISDSYEGDISNQDFFFFDDPFNSATWEALSLFVSTRIQTGYF</sequence>
<dbReference type="EMBL" id="ASVY01000003">
    <property type="protein sequence ID" value="EOT60431.1"/>
    <property type="molecule type" value="Genomic_DNA"/>
</dbReference>
<proteinExistence type="predicted"/>
<dbReference type="Pfam" id="PF05043">
    <property type="entry name" value="Mga"/>
    <property type="match status" value="1"/>
</dbReference>
<comment type="caution">
    <text evidence="4">The sequence shown here is derived from an EMBL/GenBank/DDBJ whole genome shotgun (WGS) entry which is preliminary data.</text>
</comment>
<accession>R2QEX3</accession>
<evidence type="ECO:0000313" key="7">
    <source>
        <dbReference type="Proteomes" id="UP000014197"/>
    </source>
</evidence>
<evidence type="ECO:0000313" key="6">
    <source>
        <dbReference type="Proteomes" id="UP000013858"/>
    </source>
</evidence>
<dbReference type="PANTHER" id="PTHR30185:SF12">
    <property type="entry name" value="TRANSCRIPTIONAL REGULATOR MANR"/>
    <property type="match status" value="1"/>
</dbReference>